<accession>A0ABQ4Q2R3</accession>
<gene>
    <name evidence="1" type="ORF">NCCP691_11540</name>
</gene>
<keyword evidence="2" id="KW-1185">Reference proteome</keyword>
<name>A0ABQ4Q2R3_9BURK</name>
<dbReference type="InterPro" id="IPR009562">
    <property type="entry name" value="DUF1178"/>
</dbReference>
<evidence type="ECO:0000313" key="2">
    <source>
        <dbReference type="Proteomes" id="UP000887222"/>
    </source>
</evidence>
<protein>
    <recommendedName>
        <fullName evidence="3">DUF1178 family protein</fullName>
    </recommendedName>
</protein>
<dbReference type="Proteomes" id="UP000887222">
    <property type="component" value="Unassembled WGS sequence"/>
</dbReference>
<organism evidence="1 2">
    <name type="scientific">Noviherbaspirillum aridicola</name>
    <dbReference type="NCBI Taxonomy" id="2849687"/>
    <lineage>
        <taxon>Bacteria</taxon>
        <taxon>Pseudomonadati</taxon>
        <taxon>Pseudomonadota</taxon>
        <taxon>Betaproteobacteria</taxon>
        <taxon>Burkholderiales</taxon>
        <taxon>Oxalobacteraceae</taxon>
        <taxon>Noviherbaspirillum</taxon>
    </lineage>
</organism>
<dbReference type="PIRSF" id="PIRSF032131">
    <property type="entry name" value="UCP032131"/>
    <property type="match status" value="1"/>
</dbReference>
<evidence type="ECO:0000313" key="1">
    <source>
        <dbReference type="EMBL" id="GIZ51140.1"/>
    </source>
</evidence>
<dbReference type="RefSeq" id="WP_220807309.1">
    <property type="nucleotide sequence ID" value="NZ_BPMK01000004.1"/>
</dbReference>
<dbReference type="EMBL" id="BPMK01000004">
    <property type="protein sequence ID" value="GIZ51140.1"/>
    <property type="molecule type" value="Genomic_DNA"/>
</dbReference>
<reference evidence="1 2" key="1">
    <citation type="journal article" date="2022" name="Int. J. Syst. Evol. Microbiol.">
        <title>Noviherbaspirillum aridicola sp. nov., isolated from an arid soil in Pakistan.</title>
        <authorList>
            <person name="Khan I.U."/>
            <person name="Saqib M."/>
            <person name="Amin A."/>
            <person name="Hussain F."/>
            <person name="Li L."/>
            <person name="Liu Y.H."/>
            <person name="Fang B.Z."/>
            <person name="Ahmed I."/>
            <person name="Li W.J."/>
        </authorList>
    </citation>
    <scope>NUCLEOTIDE SEQUENCE [LARGE SCALE GENOMIC DNA]</scope>
    <source>
        <strain evidence="1 2">NCCP-691</strain>
    </source>
</reference>
<sequence>MKVYNLCCGQGHRFEGWFSSEEDSRAQLEQQSIACPVCDSRAIGRVPSAPRLNLSQGGAPVDPSAIQAKLMTLLRQAVARSEDVGERFAEEARRMHYEEAPGRAIRGTSTAEEFAELVEEGIDVLPLPAMLDPKQTLQ</sequence>
<proteinExistence type="predicted"/>
<dbReference type="Pfam" id="PF06676">
    <property type="entry name" value="DUF1178"/>
    <property type="match status" value="1"/>
</dbReference>
<evidence type="ECO:0008006" key="3">
    <source>
        <dbReference type="Google" id="ProtNLM"/>
    </source>
</evidence>
<comment type="caution">
    <text evidence="1">The sequence shown here is derived from an EMBL/GenBank/DDBJ whole genome shotgun (WGS) entry which is preliminary data.</text>
</comment>